<sequence length="392" mass="44621">MADNDGNSNKKTSERWERLLYWLETEHGMHVGESGILVECRDSKDGGRGLFAPSSTLFTIPAKAMMNTRTLSSTYPPPADGPSLSAIQLISLHLLLHRPTEDCESLDAMFGPYISTLPRDFDSHPLTWLVQSQISAPSRAVYGVMLECIPPSVSAAIMRLSSRFWEDWRAVVAYIGRNSRTTRKSSRADILSRKSFQEDDCPLTLDYLWAWLNEGECFQGQFVGEVDLQDIVVRLFEQRGKVGQWMKETLEEEQYWGDWTLHSSPTPAHPSYRLMIALRLYYAIPTSIDTVPSAPEEATEGWKKVLTGQAEVISVENEKSWRESLLDICDEIIDRARQNRDENIRKLQQGLSLTEIEPPWLRWAIGNLNLLWGEEMEVAEAVAMSVRFGEEF</sequence>
<keyword evidence="2" id="KW-1185">Reference proteome</keyword>
<dbReference type="EMBL" id="MLYV02000944">
    <property type="protein sequence ID" value="PSR74907.1"/>
    <property type="molecule type" value="Genomic_DNA"/>
</dbReference>
<dbReference type="InterPro" id="IPR046341">
    <property type="entry name" value="SET_dom_sf"/>
</dbReference>
<dbReference type="STRING" id="98765.A0A2R6NQU1"/>
<dbReference type="Gene3D" id="3.90.1410.10">
    <property type="entry name" value="set domain protein methyltransferase, domain 1"/>
    <property type="match status" value="1"/>
</dbReference>
<protein>
    <submittedName>
        <fullName evidence="1">Uncharacterized protein</fullName>
    </submittedName>
</protein>
<gene>
    <name evidence="1" type="ORF">PHLCEN_2v9441</name>
</gene>
<dbReference type="Proteomes" id="UP000186601">
    <property type="component" value="Unassembled WGS sequence"/>
</dbReference>
<dbReference type="OrthoDB" id="341421at2759"/>
<accession>A0A2R6NQU1</accession>
<dbReference type="AlphaFoldDB" id="A0A2R6NQU1"/>
<proteinExistence type="predicted"/>
<dbReference type="SUPFAM" id="SSF82199">
    <property type="entry name" value="SET domain"/>
    <property type="match status" value="1"/>
</dbReference>
<name>A0A2R6NQU1_9APHY</name>
<evidence type="ECO:0000313" key="1">
    <source>
        <dbReference type="EMBL" id="PSR74907.1"/>
    </source>
</evidence>
<organism evidence="1 2">
    <name type="scientific">Hermanssonia centrifuga</name>
    <dbReference type="NCBI Taxonomy" id="98765"/>
    <lineage>
        <taxon>Eukaryota</taxon>
        <taxon>Fungi</taxon>
        <taxon>Dikarya</taxon>
        <taxon>Basidiomycota</taxon>
        <taxon>Agaricomycotina</taxon>
        <taxon>Agaricomycetes</taxon>
        <taxon>Polyporales</taxon>
        <taxon>Meruliaceae</taxon>
        <taxon>Hermanssonia</taxon>
    </lineage>
</organism>
<reference evidence="1 2" key="1">
    <citation type="submission" date="2018-02" db="EMBL/GenBank/DDBJ databases">
        <title>Genome sequence of the basidiomycete white-rot fungus Phlebia centrifuga.</title>
        <authorList>
            <person name="Granchi Z."/>
            <person name="Peng M."/>
            <person name="de Vries R.P."/>
            <person name="Hilden K."/>
            <person name="Makela M.R."/>
            <person name="Grigoriev I."/>
            <person name="Riley R."/>
        </authorList>
    </citation>
    <scope>NUCLEOTIDE SEQUENCE [LARGE SCALE GENOMIC DNA]</scope>
    <source>
        <strain evidence="1 2">FBCC195</strain>
    </source>
</reference>
<evidence type="ECO:0000313" key="2">
    <source>
        <dbReference type="Proteomes" id="UP000186601"/>
    </source>
</evidence>
<comment type="caution">
    <text evidence="1">The sequence shown here is derived from an EMBL/GenBank/DDBJ whole genome shotgun (WGS) entry which is preliminary data.</text>
</comment>